<dbReference type="EMBL" id="HBUF01045771">
    <property type="protein sequence ID" value="CAG6619585.1"/>
    <property type="molecule type" value="Transcribed_RNA"/>
</dbReference>
<keyword evidence="1" id="KW-0472">Membrane</keyword>
<evidence type="ECO:0000256" key="1">
    <source>
        <dbReference type="SAM" id="Phobius"/>
    </source>
</evidence>
<dbReference type="AlphaFoldDB" id="A0A8D8PZD6"/>
<feature type="transmembrane region" description="Helical" evidence="1">
    <location>
        <begin position="82"/>
        <end position="104"/>
    </location>
</feature>
<reference evidence="2" key="1">
    <citation type="submission" date="2021-05" db="EMBL/GenBank/DDBJ databases">
        <authorList>
            <person name="Alioto T."/>
            <person name="Alioto T."/>
            <person name="Gomez Garrido J."/>
        </authorList>
    </citation>
    <scope>NUCLEOTIDE SEQUENCE</scope>
</reference>
<name>A0A8D8PZD6_9HEMI</name>
<proteinExistence type="predicted"/>
<protein>
    <submittedName>
        <fullName evidence="2">Uncharacterized protein</fullName>
    </submittedName>
</protein>
<sequence>MARLCTHPMNYDITFFSPFNKLFIFPSNIILIHSPPISSLFLSISPSLSPLFLPLYLPSPNTHFYLNRTYVEIARLKASSQIYLVSVYILSLSLSLFPPCTFLFSGSNITLTGKNIIVGTKTVLYAHLCLHAAKSAKQEYLNWISDW</sequence>
<organism evidence="2">
    <name type="scientific">Cacopsylla melanoneura</name>
    <dbReference type="NCBI Taxonomy" id="428564"/>
    <lineage>
        <taxon>Eukaryota</taxon>
        <taxon>Metazoa</taxon>
        <taxon>Ecdysozoa</taxon>
        <taxon>Arthropoda</taxon>
        <taxon>Hexapoda</taxon>
        <taxon>Insecta</taxon>
        <taxon>Pterygota</taxon>
        <taxon>Neoptera</taxon>
        <taxon>Paraneoptera</taxon>
        <taxon>Hemiptera</taxon>
        <taxon>Sternorrhyncha</taxon>
        <taxon>Psylloidea</taxon>
        <taxon>Psyllidae</taxon>
        <taxon>Psyllinae</taxon>
        <taxon>Cacopsylla</taxon>
    </lineage>
</organism>
<accession>A0A8D8PZD6</accession>
<evidence type="ECO:0000313" key="2">
    <source>
        <dbReference type="EMBL" id="CAG6619585.1"/>
    </source>
</evidence>
<keyword evidence="1" id="KW-1133">Transmembrane helix</keyword>
<keyword evidence="1" id="KW-0812">Transmembrane</keyword>